<dbReference type="Proteomes" id="UP001604336">
    <property type="component" value="Unassembled WGS sequence"/>
</dbReference>
<evidence type="ECO:0000313" key="1">
    <source>
        <dbReference type="EMBL" id="KAL2471089.1"/>
    </source>
</evidence>
<accession>A0ABD1Q5E4</accession>
<evidence type="ECO:0000313" key="2">
    <source>
        <dbReference type="EMBL" id="KAL2471099.1"/>
    </source>
</evidence>
<dbReference type="EMBL" id="JBFOLK010000012">
    <property type="protein sequence ID" value="KAL2471099.1"/>
    <property type="molecule type" value="Genomic_DNA"/>
</dbReference>
<gene>
    <name evidence="1" type="ORF">Adt_39225</name>
    <name evidence="2" type="ORF">Adt_39235</name>
</gene>
<dbReference type="EMBL" id="JBFOLK010000012">
    <property type="protein sequence ID" value="KAL2471089.1"/>
    <property type="molecule type" value="Genomic_DNA"/>
</dbReference>
<evidence type="ECO:0000313" key="3">
    <source>
        <dbReference type="Proteomes" id="UP001604336"/>
    </source>
</evidence>
<comment type="caution">
    <text evidence="1">The sequence shown here is derived from an EMBL/GenBank/DDBJ whole genome shotgun (WGS) entry which is preliminary data.</text>
</comment>
<sequence length="111" mass="12595">MSVAQTVSNLAEQVQVLVQENRVRREPYQAVESLMKKRTESKLEHHQQAIPTFTAIFETPGVISSLTRSKSESIDPQDPLVYSIGLVTRLTPIKERPNWAKGWITPKRSPI</sequence>
<dbReference type="AlphaFoldDB" id="A0ABD1Q5E4"/>
<protein>
    <submittedName>
        <fullName evidence="1">Uncharacterized protein</fullName>
    </submittedName>
</protein>
<reference evidence="1" key="1">
    <citation type="submission" date="2024-07" db="EMBL/GenBank/DDBJ databases">
        <title>Two chromosome-level genome assemblies of Korean endemic species Abeliophyllum distichum and Forsythia ovata (Oleaceae).</title>
        <authorList>
            <person name="Mun J.H."/>
        </authorList>
    </citation>
    <scope>NUCLEOTIDE SEQUENCE</scope>
    <source>
        <strain evidence="1">KNKB198505000391</strain>
        <tissue evidence="1">Leaf</tissue>
    </source>
</reference>
<reference evidence="3" key="2">
    <citation type="submission" date="2024-07" db="EMBL/GenBank/DDBJ databases">
        <title>Two chromosome-level genome assemblies of Korean endemic species Abeliophyllum distichum and Forsythia ovata (Oleaceae).</title>
        <authorList>
            <person name="Jang H."/>
        </authorList>
    </citation>
    <scope>NUCLEOTIDE SEQUENCE [LARGE SCALE GENOMIC DNA]</scope>
</reference>
<keyword evidence="3" id="KW-1185">Reference proteome</keyword>
<organism evidence="1 3">
    <name type="scientific">Abeliophyllum distichum</name>
    <dbReference type="NCBI Taxonomy" id="126358"/>
    <lineage>
        <taxon>Eukaryota</taxon>
        <taxon>Viridiplantae</taxon>
        <taxon>Streptophyta</taxon>
        <taxon>Embryophyta</taxon>
        <taxon>Tracheophyta</taxon>
        <taxon>Spermatophyta</taxon>
        <taxon>Magnoliopsida</taxon>
        <taxon>eudicotyledons</taxon>
        <taxon>Gunneridae</taxon>
        <taxon>Pentapetalae</taxon>
        <taxon>asterids</taxon>
        <taxon>lamiids</taxon>
        <taxon>Lamiales</taxon>
        <taxon>Oleaceae</taxon>
        <taxon>Forsythieae</taxon>
        <taxon>Abeliophyllum</taxon>
    </lineage>
</organism>
<proteinExistence type="predicted"/>
<name>A0ABD1Q5E4_9LAMI</name>